<dbReference type="InterPro" id="IPR036509">
    <property type="entry name" value="Met_Sox_Rdtase_MsrA_sf"/>
</dbReference>
<dbReference type="GO" id="GO:0033744">
    <property type="term" value="F:L-methionine:thioredoxin-disulfide S-oxidoreductase activity"/>
    <property type="evidence" value="ECO:0007669"/>
    <property type="project" value="RHEA"/>
</dbReference>
<feature type="active site" description="Nucleophile" evidence="7">
    <location>
        <position position="343"/>
    </location>
</feature>
<feature type="signal peptide" evidence="9">
    <location>
        <begin position="1"/>
        <end position="28"/>
    </location>
</feature>
<evidence type="ECO:0000256" key="4">
    <source>
        <dbReference type="ARBA" id="ARBA00047806"/>
    </source>
</evidence>
<gene>
    <name evidence="7" type="primary">msrB</name>
    <name evidence="8" type="synonym">msrA</name>
    <name evidence="11" type="ORF">SAMN05660653_02557</name>
</gene>
<evidence type="ECO:0000259" key="10">
    <source>
        <dbReference type="PROSITE" id="PS51790"/>
    </source>
</evidence>
<dbReference type="PROSITE" id="PS51790">
    <property type="entry name" value="MSRB"/>
    <property type="match status" value="1"/>
</dbReference>
<dbReference type="OrthoDB" id="4174719at2"/>
<comment type="function">
    <text evidence="3 8">Has an important function as a repair enzyme for proteins that have been inactivated by oxidation. Catalyzes the reversible oxidation-reduction of methionine sulfoxide in proteins to methionine.</text>
</comment>
<dbReference type="STRING" id="617002.SAMN05660653_02557"/>
<dbReference type="EC" id="1.8.4.12" evidence="7"/>
<dbReference type="EC" id="1.8.4.11" evidence="8"/>
<proteinExistence type="inferred from homology"/>
<dbReference type="Pfam" id="PF01625">
    <property type="entry name" value="PMSR"/>
    <property type="match status" value="1"/>
</dbReference>
<dbReference type="HAMAP" id="MF_01400">
    <property type="entry name" value="MsrB"/>
    <property type="match status" value="1"/>
</dbReference>
<dbReference type="NCBIfam" id="TIGR00401">
    <property type="entry name" value="msrA"/>
    <property type="match status" value="1"/>
</dbReference>
<dbReference type="EMBL" id="FMXO01000015">
    <property type="protein sequence ID" value="SDB51595.1"/>
    <property type="molecule type" value="Genomic_DNA"/>
</dbReference>
<dbReference type="Pfam" id="PF01641">
    <property type="entry name" value="SelR"/>
    <property type="match status" value="1"/>
</dbReference>
<evidence type="ECO:0000256" key="8">
    <source>
        <dbReference type="HAMAP-Rule" id="MF_01401"/>
    </source>
</evidence>
<comment type="catalytic activity">
    <reaction evidence="6 8">
        <text>[thioredoxin]-disulfide + L-methionine + H2O = L-methionine (S)-S-oxide + [thioredoxin]-dithiol</text>
        <dbReference type="Rhea" id="RHEA:19993"/>
        <dbReference type="Rhea" id="RHEA-COMP:10698"/>
        <dbReference type="Rhea" id="RHEA-COMP:10700"/>
        <dbReference type="ChEBI" id="CHEBI:15377"/>
        <dbReference type="ChEBI" id="CHEBI:29950"/>
        <dbReference type="ChEBI" id="CHEBI:50058"/>
        <dbReference type="ChEBI" id="CHEBI:57844"/>
        <dbReference type="ChEBI" id="CHEBI:58772"/>
        <dbReference type="EC" id="1.8.4.11"/>
    </reaction>
</comment>
<dbReference type="PANTHER" id="PTHR43774:SF1">
    <property type="entry name" value="PEPTIDE METHIONINE SULFOXIDE REDUCTASE MSRA 2"/>
    <property type="match status" value="1"/>
</dbReference>
<comment type="caution">
    <text evidence="7">Lacks conserved residue(s) required for the propagation of feature annotation.</text>
</comment>
<dbReference type="InterPro" id="IPR002569">
    <property type="entry name" value="Met_Sox_Rdtase_MsrA_dom"/>
</dbReference>
<evidence type="ECO:0000256" key="3">
    <source>
        <dbReference type="ARBA" id="ARBA00024679"/>
    </source>
</evidence>
<name>A0A1G6E3R7_9BACT</name>
<evidence type="ECO:0000256" key="1">
    <source>
        <dbReference type="ARBA" id="ARBA00023002"/>
    </source>
</evidence>
<dbReference type="AlphaFoldDB" id="A0A1G6E3R7"/>
<dbReference type="FunFam" id="2.170.150.20:FF:000003">
    <property type="entry name" value="Peptide methionine sulfoxide reductase MsrB"/>
    <property type="match status" value="1"/>
</dbReference>
<reference evidence="11 12" key="1">
    <citation type="submission" date="2016-10" db="EMBL/GenBank/DDBJ databases">
        <authorList>
            <person name="de Groot N.N."/>
        </authorList>
    </citation>
    <scope>NUCLEOTIDE SEQUENCE [LARGE SCALE GENOMIC DNA]</scope>
    <source>
        <strain evidence="11 12">ASO4-2</strain>
    </source>
</reference>
<dbReference type="SUPFAM" id="SSF51316">
    <property type="entry name" value="Mss4-like"/>
    <property type="match status" value="1"/>
</dbReference>
<accession>A0A1G6E3R7</accession>
<dbReference type="SUPFAM" id="SSF55068">
    <property type="entry name" value="Peptide methionine sulfoxide reductase"/>
    <property type="match status" value="1"/>
</dbReference>
<dbReference type="Gene3D" id="2.170.150.20">
    <property type="entry name" value="Peptide methionine sulfoxide reductase"/>
    <property type="match status" value="1"/>
</dbReference>
<keyword evidence="1 7" id="KW-0560">Oxidoreductase</keyword>
<evidence type="ECO:0000313" key="11">
    <source>
        <dbReference type="EMBL" id="SDB51595.1"/>
    </source>
</evidence>
<keyword evidence="2" id="KW-0511">Multifunctional enzyme</keyword>
<protein>
    <recommendedName>
        <fullName evidence="7 8">Multifunctional fusion protein</fullName>
    </recommendedName>
    <domain>
        <recommendedName>
            <fullName evidence="8">Peptide methionine sulfoxide reductase MsrA</fullName>
            <shortName evidence="8">Protein-methionine-S-oxide reductase</shortName>
            <ecNumber evidence="8">1.8.4.11</ecNumber>
        </recommendedName>
        <alternativeName>
            <fullName evidence="8">Peptide-methionine (S)-S-oxide reductase</fullName>
            <shortName evidence="8">Peptide Met(O) reductase</shortName>
        </alternativeName>
    </domain>
    <domain>
        <recommendedName>
            <fullName evidence="7">Peptide methionine sulfoxide reductase MsrB</fullName>
            <ecNumber evidence="7">1.8.4.12</ecNumber>
        </recommendedName>
        <alternativeName>
            <fullName evidence="7">Peptide-methionine (R)-S-oxide reductase</fullName>
        </alternativeName>
    </domain>
</protein>
<dbReference type="HAMAP" id="MF_01401">
    <property type="entry name" value="MsrA"/>
    <property type="match status" value="1"/>
</dbReference>
<feature type="chain" id="PRO_5011746501" description="Multifunctional fusion protein" evidence="9">
    <location>
        <begin position="29"/>
        <end position="370"/>
    </location>
</feature>
<evidence type="ECO:0000256" key="7">
    <source>
        <dbReference type="HAMAP-Rule" id="MF_01400"/>
    </source>
</evidence>
<evidence type="ECO:0000256" key="6">
    <source>
        <dbReference type="ARBA" id="ARBA00048782"/>
    </source>
</evidence>
<keyword evidence="9" id="KW-0732">Signal</keyword>
<dbReference type="GO" id="GO:0008113">
    <property type="term" value="F:peptide-methionine (S)-S-oxide reductase activity"/>
    <property type="evidence" value="ECO:0007669"/>
    <property type="project" value="UniProtKB-UniRule"/>
</dbReference>
<evidence type="ECO:0000256" key="9">
    <source>
        <dbReference type="SAM" id="SignalP"/>
    </source>
</evidence>
<evidence type="ECO:0000313" key="12">
    <source>
        <dbReference type="Proteomes" id="UP000198771"/>
    </source>
</evidence>
<keyword evidence="12" id="KW-1185">Reference proteome</keyword>
<dbReference type="GO" id="GO:0033743">
    <property type="term" value="F:peptide-methionine (R)-S-oxide reductase activity"/>
    <property type="evidence" value="ECO:0007669"/>
    <property type="project" value="UniProtKB-UniRule"/>
</dbReference>
<dbReference type="PANTHER" id="PTHR43774">
    <property type="entry name" value="PEPTIDE METHIONINE SULFOXIDE REDUCTASE"/>
    <property type="match status" value="1"/>
</dbReference>
<dbReference type="InterPro" id="IPR002579">
    <property type="entry name" value="Met_Sox_Rdtase_MsrB_dom"/>
</dbReference>
<comment type="catalytic activity">
    <reaction evidence="5 7">
        <text>L-methionyl-[protein] + [thioredoxin]-disulfide + H2O = L-methionyl-(R)-S-oxide-[protein] + [thioredoxin]-dithiol</text>
        <dbReference type="Rhea" id="RHEA:24164"/>
        <dbReference type="Rhea" id="RHEA-COMP:10698"/>
        <dbReference type="Rhea" id="RHEA-COMP:10700"/>
        <dbReference type="Rhea" id="RHEA-COMP:12313"/>
        <dbReference type="Rhea" id="RHEA-COMP:12314"/>
        <dbReference type="ChEBI" id="CHEBI:15377"/>
        <dbReference type="ChEBI" id="CHEBI:16044"/>
        <dbReference type="ChEBI" id="CHEBI:29950"/>
        <dbReference type="ChEBI" id="CHEBI:45764"/>
        <dbReference type="ChEBI" id="CHEBI:50058"/>
        <dbReference type="EC" id="1.8.4.12"/>
    </reaction>
</comment>
<dbReference type="InterPro" id="IPR011057">
    <property type="entry name" value="Mss4-like_sf"/>
</dbReference>
<dbReference type="NCBIfam" id="TIGR00357">
    <property type="entry name" value="peptide-methionine (R)-S-oxide reductase MsrB"/>
    <property type="match status" value="1"/>
</dbReference>
<comment type="catalytic activity">
    <reaction evidence="4 8">
        <text>L-methionyl-[protein] + [thioredoxin]-disulfide + H2O = L-methionyl-(S)-S-oxide-[protein] + [thioredoxin]-dithiol</text>
        <dbReference type="Rhea" id="RHEA:14217"/>
        <dbReference type="Rhea" id="RHEA-COMP:10698"/>
        <dbReference type="Rhea" id="RHEA-COMP:10700"/>
        <dbReference type="Rhea" id="RHEA-COMP:12313"/>
        <dbReference type="Rhea" id="RHEA-COMP:12315"/>
        <dbReference type="ChEBI" id="CHEBI:15377"/>
        <dbReference type="ChEBI" id="CHEBI:16044"/>
        <dbReference type="ChEBI" id="CHEBI:29950"/>
        <dbReference type="ChEBI" id="CHEBI:44120"/>
        <dbReference type="ChEBI" id="CHEBI:50058"/>
        <dbReference type="EC" id="1.8.4.11"/>
    </reaction>
</comment>
<dbReference type="Gene3D" id="3.30.1060.10">
    <property type="entry name" value="Peptide methionine sulphoxide reductase MsrA"/>
    <property type="match status" value="1"/>
</dbReference>
<comment type="similarity">
    <text evidence="7">Belongs to the MsrB Met sulfoxide reductase family.</text>
</comment>
<organism evidence="11 12">
    <name type="scientific">Desulfonatronum thiosulfatophilum</name>
    <dbReference type="NCBI Taxonomy" id="617002"/>
    <lineage>
        <taxon>Bacteria</taxon>
        <taxon>Pseudomonadati</taxon>
        <taxon>Thermodesulfobacteriota</taxon>
        <taxon>Desulfovibrionia</taxon>
        <taxon>Desulfovibrionales</taxon>
        <taxon>Desulfonatronaceae</taxon>
        <taxon>Desulfonatronum</taxon>
    </lineage>
</organism>
<evidence type="ECO:0000256" key="5">
    <source>
        <dbReference type="ARBA" id="ARBA00048488"/>
    </source>
</evidence>
<dbReference type="Proteomes" id="UP000198771">
    <property type="component" value="Unassembled WGS sequence"/>
</dbReference>
<feature type="active site" evidence="8">
    <location>
        <position position="50"/>
    </location>
</feature>
<feature type="domain" description="MsrB" evidence="10">
    <location>
        <begin position="232"/>
        <end position="354"/>
    </location>
</feature>
<comment type="similarity">
    <text evidence="8">Belongs to the MsrA Met sulfoxide reductase family.</text>
</comment>
<evidence type="ECO:0000256" key="2">
    <source>
        <dbReference type="ARBA" id="ARBA00023268"/>
    </source>
</evidence>
<sequence>MKTLMNTFIFSCLIVPSAYMGLPTLISAKENATMQQESRNHELATLAGGCFWCLEADIMKLDGVQEAISGYTGGKVDNPTYEQVTGGRTGHYEAVQVRFDPTVTSYEQILDAFWRSIDPTDQGGQFADRGTQYQTVIFYHDEKQRAAAEASKQALEESGKFSKPIATEILPAAKFYAAEDYHQNYSDTNPEHYQRYRVLSGRQPFLDKHWSETEVRRPASPGFTPPYTKPSMVELRSRLTPMQYQVTQQDGTEPAFKNEYWDNKRAGIYVDVVSGEPLFSSLDKFDSGTGWPSYTGPLVPENVVERQDRKLFMRRTEVRSKHADSHLGHVFPDGPPPTGLRFCINSAALRFIPAEDLESEGYGQFRELFR</sequence>